<protein>
    <submittedName>
        <fullName evidence="6">Protein SCO1/2</fullName>
    </submittedName>
</protein>
<comment type="caution">
    <text evidence="6">The sequence shown here is derived from an EMBL/GenBank/DDBJ whole genome shotgun (WGS) entry which is preliminary data.</text>
</comment>
<dbReference type="GO" id="GO:0046872">
    <property type="term" value="F:metal ion binding"/>
    <property type="evidence" value="ECO:0007669"/>
    <property type="project" value="UniProtKB-KW"/>
</dbReference>
<feature type="binding site" evidence="3">
    <location>
        <position position="155"/>
    </location>
    <ligand>
        <name>Cu cation</name>
        <dbReference type="ChEBI" id="CHEBI:23378"/>
    </ligand>
</feature>
<evidence type="ECO:0000256" key="3">
    <source>
        <dbReference type="PIRSR" id="PIRSR603782-1"/>
    </source>
</evidence>
<dbReference type="InterPro" id="IPR036249">
    <property type="entry name" value="Thioredoxin-like_sf"/>
</dbReference>
<dbReference type="PANTHER" id="PTHR12151:SF25">
    <property type="entry name" value="LINALOOL DEHYDRATASE_ISOMERASE DOMAIN-CONTAINING PROTEIN"/>
    <property type="match status" value="1"/>
</dbReference>
<evidence type="ECO:0000313" key="6">
    <source>
        <dbReference type="EMBL" id="MBB6099616.1"/>
    </source>
</evidence>
<keyword evidence="3" id="KW-0479">Metal-binding</keyword>
<evidence type="ECO:0000256" key="2">
    <source>
        <dbReference type="ARBA" id="ARBA00023008"/>
    </source>
</evidence>
<gene>
    <name evidence="6" type="ORF">HNR42_003069</name>
</gene>
<proteinExistence type="inferred from homology"/>
<organism evidence="6 7">
    <name type="scientific">Deinobacterium chartae</name>
    <dbReference type="NCBI Taxonomy" id="521158"/>
    <lineage>
        <taxon>Bacteria</taxon>
        <taxon>Thermotogati</taxon>
        <taxon>Deinococcota</taxon>
        <taxon>Deinococci</taxon>
        <taxon>Deinococcales</taxon>
        <taxon>Deinococcaceae</taxon>
        <taxon>Deinobacterium</taxon>
    </lineage>
</organism>
<name>A0A841I3J9_9DEIO</name>
<dbReference type="SUPFAM" id="SSF52833">
    <property type="entry name" value="Thioredoxin-like"/>
    <property type="match status" value="1"/>
</dbReference>
<dbReference type="Pfam" id="PF02630">
    <property type="entry name" value="SCO1-SenC"/>
    <property type="match status" value="1"/>
</dbReference>
<evidence type="ECO:0000256" key="1">
    <source>
        <dbReference type="ARBA" id="ARBA00010996"/>
    </source>
</evidence>
<feature type="binding site" evidence="3">
    <location>
        <position position="72"/>
    </location>
    <ligand>
        <name>Cu cation</name>
        <dbReference type="ChEBI" id="CHEBI:23378"/>
    </ligand>
</feature>
<dbReference type="PROSITE" id="PS51352">
    <property type="entry name" value="THIOREDOXIN_2"/>
    <property type="match status" value="1"/>
</dbReference>
<feature type="binding site" evidence="3">
    <location>
        <position position="76"/>
    </location>
    <ligand>
        <name>Cu cation</name>
        <dbReference type="ChEBI" id="CHEBI:23378"/>
    </ligand>
</feature>
<dbReference type="Proteomes" id="UP000569951">
    <property type="component" value="Unassembled WGS sequence"/>
</dbReference>
<evidence type="ECO:0000313" key="7">
    <source>
        <dbReference type="Proteomes" id="UP000569951"/>
    </source>
</evidence>
<sequence length="192" mass="21408">MKQIWPWLLASLLVIAAYFGYRALARPELRGTPVQAQPLVTSAALTGSDGRTHRLEDFRGKVTLVFFGYANCPDVCPLTLGNLARTYEDLGSPRDLQVAMITVDPENDTPGRLRSYMKQFNPAFLGLTGEPSEIARTAAAFYVFSNNRGGGLVDHSDQVMVVDRQGRLRLIYNQEKLGRGELHADLPEILRW</sequence>
<evidence type="ECO:0000259" key="5">
    <source>
        <dbReference type="PROSITE" id="PS51352"/>
    </source>
</evidence>
<comment type="similarity">
    <text evidence="1">Belongs to the SCO1/2 family.</text>
</comment>
<accession>A0A841I3J9</accession>
<feature type="domain" description="Thioredoxin" evidence="5">
    <location>
        <begin position="34"/>
        <end position="192"/>
    </location>
</feature>
<feature type="disulfide bond" description="Redox-active" evidence="4">
    <location>
        <begin position="72"/>
        <end position="76"/>
    </location>
</feature>
<dbReference type="RefSeq" id="WP_183988364.1">
    <property type="nucleotide sequence ID" value="NZ_JACHHG010000013.1"/>
</dbReference>
<keyword evidence="4" id="KW-1015">Disulfide bond</keyword>
<evidence type="ECO:0000256" key="4">
    <source>
        <dbReference type="PIRSR" id="PIRSR603782-2"/>
    </source>
</evidence>
<dbReference type="CDD" id="cd02968">
    <property type="entry name" value="SCO"/>
    <property type="match status" value="1"/>
</dbReference>
<dbReference type="EMBL" id="JACHHG010000013">
    <property type="protein sequence ID" value="MBB6099616.1"/>
    <property type="molecule type" value="Genomic_DNA"/>
</dbReference>
<dbReference type="AlphaFoldDB" id="A0A841I3J9"/>
<dbReference type="PANTHER" id="PTHR12151">
    <property type="entry name" value="ELECTRON TRANSPORT PROTIN SCO1/SENC FAMILY MEMBER"/>
    <property type="match status" value="1"/>
</dbReference>
<reference evidence="6 7" key="1">
    <citation type="submission" date="2020-08" db="EMBL/GenBank/DDBJ databases">
        <title>Genomic Encyclopedia of Type Strains, Phase IV (KMG-IV): sequencing the most valuable type-strain genomes for metagenomic binning, comparative biology and taxonomic classification.</title>
        <authorList>
            <person name="Goeker M."/>
        </authorList>
    </citation>
    <scope>NUCLEOTIDE SEQUENCE [LARGE SCALE GENOMIC DNA]</scope>
    <source>
        <strain evidence="6 7">DSM 21458</strain>
    </source>
</reference>
<dbReference type="InterPro" id="IPR003782">
    <property type="entry name" value="SCO1/SenC"/>
</dbReference>
<keyword evidence="2 3" id="KW-0186">Copper</keyword>
<dbReference type="InterPro" id="IPR013766">
    <property type="entry name" value="Thioredoxin_domain"/>
</dbReference>
<dbReference type="Gene3D" id="3.40.30.10">
    <property type="entry name" value="Glutaredoxin"/>
    <property type="match status" value="1"/>
</dbReference>
<keyword evidence="7" id="KW-1185">Reference proteome</keyword>